<evidence type="ECO:0000313" key="1">
    <source>
        <dbReference type="EMBL" id="OAP11752.1"/>
    </source>
</evidence>
<gene>
    <name evidence="1" type="ordered locus">AXX17_At2g07640</name>
</gene>
<dbReference type="Proteomes" id="UP000078284">
    <property type="component" value="Chromosome 2"/>
</dbReference>
<dbReference type="AlphaFoldDB" id="A0A178W3R3"/>
<proteinExistence type="predicted"/>
<evidence type="ECO:0000313" key="2">
    <source>
        <dbReference type="Proteomes" id="UP000078284"/>
    </source>
</evidence>
<sequence length="62" mass="7298">MAKSRSIDMKIADLLATLRLHAKSKEIHVDQIAELKQLRETYSIVEYHKKFELRSTRVNLTE</sequence>
<reference evidence="2" key="1">
    <citation type="journal article" date="2016" name="Proc. Natl. Acad. Sci. U.S.A.">
        <title>Chromosome-level assembly of Arabidopsis thaliana Ler reveals the extent of translocation and inversion polymorphisms.</title>
        <authorList>
            <person name="Zapata L."/>
            <person name="Ding J."/>
            <person name="Willing E.M."/>
            <person name="Hartwig B."/>
            <person name="Bezdan D."/>
            <person name="Jiao W.B."/>
            <person name="Patel V."/>
            <person name="Velikkakam James G."/>
            <person name="Koornneef M."/>
            <person name="Ossowski S."/>
            <person name="Schneeberger K."/>
        </authorList>
    </citation>
    <scope>NUCLEOTIDE SEQUENCE [LARGE SCALE GENOMIC DNA]</scope>
    <source>
        <strain evidence="2">cv. Landsberg erecta</strain>
    </source>
</reference>
<dbReference type="EMBL" id="LUHQ01000002">
    <property type="protein sequence ID" value="OAP11752.1"/>
    <property type="molecule type" value="Genomic_DNA"/>
</dbReference>
<accession>A0A178W3R3</accession>
<protein>
    <submittedName>
        <fullName evidence="1">Uncharacterized protein</fullName>
    </submittedName>
</protein>
<organism evidence="1 2">
    <name type="scientific">Arabidopsis thaliana</name>
    <name type="common">Mouse-ear cress</name>
    <dbReference type="NCBI Taxonomy" id="3702"/>
    <lineage>
        <taxon>Eukaryota</taxon>
        <taxon>Viridiplantae</taxon>
        <taxon>Streptophyta</taxon>
        <taxon>Embryophyta</taxon>
        <taxon>Tracheophyta</taxon>
        <taxon>Spermatophyta</taxon>
        <taxon>Magnoliopsida</taxon>
        <taxon>eudicotyledons</taxon>
        <taxon>Gunneridae</taxon>
        <taxon>Pentapetalae</taxon>
        <taxon>rosids</taxon>
        <taxon>malvids</taxon>
        <taxon>Brassicales</taxon>
        <taxon>Brassicaceae</taxon>
        <taxon>Camelineae</taxon>
        <taxon>Arabidopsis</taxon>
    </lineage>
</organism>
<name>A0A178W3R3_ARATH</name>
<comment type="caution">
    <text evidence="1">The sequence shown here is derived from an EMBL/GenBank/DDBJ whole genome shotgun (WGS) entry which is preliminary data.</text>
</comment>